<accession>A0ABT3L9C6</accession>
<dbReference type="RefSeq" id="WP_265265996.1">
    <property type="nucleotide sequence ID" value="NZ_JAIHOM010000109.1"/>
</dbReference>
<evidence type="ECO:0000256" key="2">
    <source>
        <dbReference type="SAM" id="MobiDB-lite"/>
    </source>
</evidence>
<dbReference type="PANTHER" id="PTHR35861:SF1">
    <property type="entry name" value="PHAGE TAIL SHEATH PROTEIN"/>
    <property type="match status" value="1"/>
</dbReference>
<feature type="domain" description="Tail sheath protein subtilisin-like" evidence="3">
    <location>
        <begin position="357"/>
        <end position="455"/>
    </location>
</feature>
<name>A0ABT3L9C6_9CYAN</name>
<comment type="similarity">
    <text evidence="1">Belongs to the myoviridae tail sheath protein family.</text>
</comment>
<keyword evidence="6" id="KW-1185">Reference proteome</keyword>
<feature type="domain" description="Tail sheath protein C-terminal" evidence="4">
    <location>
        <begin position="462"/>
        <end position="563"/>
    </location>
</feature>
<gene>
    <name evidence="5" type="ORF">K4A83_17745</name>
</gene>
<evidence type="ECO:0000313" key="5">
    <source>
        <dbReference type="EMBL" id="MCW6038100.1"/>
    </source>
</evidence>
<dbReference type="Gene3D" id="3.40.50.11780">
    <property type="match status" value="2"/>
</dbReference>
<dbReference type="Pfam" id="PF04984">
    <property type="entry name" value="Phage_sheath_1"/>
    <property type="match status" value="1"/>
</dbReference>
<dbReference type="InterPro" id="IPR052042">
    <property type="entry name" value="Tail_sheath_structural"/>
</dbReference>
<feature type="region of interest" description="Disordered" evidence="2">
    <location>
        <begin position="105"/>
        <end position="183"/>
    </location>
</feature>
<sequence>MARLDYFAPGVYIEEVNRGSRPIEGVPTAIAGFVGFTEDIRGGAEPFKPMLVTTWDQYLQYFGRPNSDGFTDFNAYLPFSVYGWFLNGGGRCWITSIGTQLPGTPAPALEETGTQVNNRRKRPSLRFSLRSDESRSNGNGNGSSITPRSYNEMLAHPTPSLRIRINDSTPKTPEGESPLPDNTGEYFRVIVMDGDTELERYDHLTMNPDTDPQVADYVVTAFQESPSLLVTDLSQLGSPLARRPSNGMYEVSPPPFVPSPERFNDSVRGVRDDRTGVQGLFEIDEITILACPDLMRAYEANLINLDQVHGIMDLMVSMCEGAASGDIPNPPNRMVVLDTPPDLYKPQDVSQWLSQEFNRRSQFAALYYPWVLVPNPRNQGRPIAVPPCGHVMGVWSRTDETRGIYKAPANEVPRGVTGLTYDCNFREQELLNPIGINCIRTFPNRGIRIWGSRTLVEPEITEWRYIPVRRLMSYIEKSVELGTQWAVFEPNDEDLWARITRTISDFLTGLWRQGALMGASPSEAFYVKCDEELNTPDTMILGRLYVEVGVAPVRPAEFVIFRFSQWTGQDEG</sequence>
<evidence type="ECO:0000256" key="1">
    <source>
        <dbReference type="ARBA" id="ARBA00008005"/>
    </source>
</evidence>
<comment type="caution">
    <text evidence="5">The sequence shown here is derived from an EMBL/GenBank/DDBJ whole genome shotgun (WGS) entry which is preliminary data.</text>
</comment>
<reference evidence="5 6" key="1">
    <citation type="submission" date="2021-08" db="EMBL/GenBank/DDBJ databases">
        <title>Draft genome sequence of Spirulina subsalsa with high tolerance to salinity and hype-accumulation of phycocyanin.</title>
        <authorList>
            <person name="Pei H."/>
            <person name="Jiang L."/>
        </authorList>
    </citation>
    <scope>NUCLEOTIDE SEQUENCE [LARGE SCALE GENOMIC DNA]</scope>
    <source>
        <strain evidence="5 6">FACHB-351</strain>
    </source>
</reference>
<dbReference type="EMBL" id="JAIHOM010000109">
    <property type="protein sequence ID" value="MCW6038100.1"/>
    <property type="molecule type" value="Genomic_DNA"/>
</dbReference>
<evidence type="ECO:0000259" key="4">
    <source>
        <dbReference type="Pfam" id="PF17482"/>
    </source>
</evidence>
<dbReference type="Proteomes" id="UP001526426">
    <property type="component" value="Unassembled WGS sequence"/>
</dbReference>
<dbReference type="InterPro" id="IPR035089">
    <property type="entry name" value="Phage_sheath_subtilisin"/>
</dbReference>
<evidence type="ECO:0000313" key="6">
    <source>
        <dbReference type="Proteomes" id="UP001526426"/>
    </source>
</evidence>
<protein>
    <submittedName>
        <fullName evidence="5">Phage tail sheath subtilisin-like domain-containing protein</fullName>
    </submittedName>
</protein>
<dbReference type="Pfam" id="PF17482">
    <property type="entry name" value="Phage_sheath_1C"/>
    <property type="match status" value="1"/>
</dbReference>
<evidence type="ECO:0000259" key="3">
    <source>
        <dbReference type="Pfam" id="PF04984"/>
    </source>
</evidence>
<dbReference type="InterPro" id="IPR020287">
    <property type="entry name" value="Tail_sheath_C"/>
</dbReference>
<feature type="region of interest" description="Disordered" evidence="2">
    <location>
        <begin position="244"/>
        <end position="268"/>
    </location>
</feature>
<proteinExistence type="inferred from homology"/>
<organism evidence="5 6">
    <name type="scientific">Spirulina subsalsa FACHB-351</name>
    <dbReference type="NCBI Taxonomy" id="234711"/>
    <lineage>
        <taxon>Bacteria</taxon>
        <taxon>Bacillati</taxon>
        <taxon>Cyanobacteriota</taxon>
        <taxon>Cyanophyceae</taxon>
        <taxon>Spirulinales</taxon>
        <taxon>Spirulinaceae</taxon>
        <taxon>Spirulina</taxon>
    </lineage>
</organism>
<dbReference type="PANTHER" id="PTHR35861">
    <property type="match status" value="1"/>
</dbReference>